<keyword evidence="7" id="KW-0809">Transit peptide</keyword>
<evidence type="ECO:0000256" key="1">
    <source>
        <dbReference type="ARBA" id="ARBA00004434"/>
    </source>
</evidence>
<protein>
    <recommendedName>
        <fullName evidence="7">Cytochrome c oxidase subunit 8, mitochondrial</fullName>
    </recommendedName>
    <alternativeName>
        <fullName evidence="7">Cytochrome c oxidase polypeptide VIII</fullName>
    </alternativeName>
</protein>
<evidence type="ECO:0000256" key="6">
    <source>
        <dbReference type="ARBA" id="ARBA00023136"/>
    </source>
</evidence>
<keyword evidence="6 7" id="KW-0472">Membrane</keyword>
<evidence type="ECO:0000313" key="9">
    <source>
        <dbReference type="Proteomes" id="UP000054007"/>
    </source>
</evidence>
<gene>
    <name evidence="8" type="ORF">CYLTODRAFT_427389</name>
</gene>
<keyword evidence="7" id="KW-1133">Transmembrane helix</keyword>
<comment type="function">
    <text evidence="7">Component of the cytochrome c oxidase, the last enzyme in the mitochondrial electron transport chain which drives oxidative phosphorylation. The respiratory chain contains 3 multisubunit complexes succinate dehydrogenase (complex II, CII), ubiquinol-cytochrome c oxidoreductase (cytochrome b-c1 complex, complex III, CIII) and cytochrome c oxidase (complex IV, CIV), that cooperate to transfer electrons derived from NADH and succinate to molecular oxygen, creating an electrochemical gradient over the inner membrane that drives transmembrane transport and the ATP synthase. Cytochrome c oxidase is the component of the respiratory chain that catalyzes the reduction of oxygen to water. Electrons originating from reduced cytochrome c in the intermembrane space (IMS) are transferred via the dinuclear copper A center (CU(A)) of subunit 2 and heme A of subunit 1 to the active site in subunit 1, a binuclear center (BNC) formed by heme A3 and copper B (CU(B)). The BNC reduces molecular oxygen to 2 water molecules using 4 electrons from cytochrome c in the IMS and 4 protons from the mitochondrial matrix.</text>
</comment>
<dbReference type="STRING" id="1314674.A0A0D7ATN6"/>
<comment type="similarity">
    <text evidence="3 7">Belongs to the cytochrome c oxidase VIIc family.</text>
</comment>
<accession>A0A0D7ATN6</accession>
<comment type="pathway">
    <text evidence="2 7">Energy metabolism; oxidative phosphorylation.</text>
</comment>
<keyword evidence="7" id="KW-0812">Transmembrane</keyword>
<evidence type="ECO:0000256" key="4">
    <source>
        <dbReference type="ARBA" id="ARBA00022792"/>
    </source>
</evidence>
<dbReference type="SUPFAM" id="SSF81427">
    <property type="entry name" value="Mitochondrial cytochrome c oxidase subunit VIIc (aka VIIIa)"/>
    <property type="match status" value="1"/>
</dbReference>
<dbReference type="AlphaFoldDB" id="A0A0D7ATN6"/>
<sequence length="65" mass="7525">MQTRNWSYVQLGPAHTNHNHLPFNHLNKSAFKYKFFSYMGVGFALPFIAIGWQWYKPGGYKASTA</sequence>
<comment type="subcellular location">
    <subcellularLocation>
        <location evidence="1 7">Mitochondrion inner membrane</location>
        <topology evidence="1 7">Single-pass membrane protein</topology>
    </subcellularLocation>
</comment>
<dbReference type="OrthoDB" id="9974841at2759"/>
<dbReference type="Proteomes" id="UP000054007">
    <property type="component" value="Unassembled WGS sequence"/>
</dbReference>
<dbReference type="Pfam" id="PF02935">
    <property type="entry name" value="COX7C"/>
    <property type="match status" value="1"/>
</dbReference>
<dbReference type="GO" id="GO:0006123">
    <property type="term" value="P:mitochondrial electron transport, cytochrome c to oxygen"/>
    <property type="evidence" value="ECO:0007669"/>
    <property type="project" value="UniProtKB-UniRule"/>
</dbReference>
<dbReference type="InterPro" id="IPR036636">
    <property type="entry name" value="COX7C/Cox8_sf"/>
</dbReference>
<keyword evidence="5 7" id="KW-0496">Mitochondrion</keyword>
<name>A0A0D7ATN6_9AGAR</name>
<dbReference type="UniPathway" id="UPA00705"/>
<proteinExistence type="inferred from homology"/>
<evidence type="ECO:0000256" key="5">
    <source>
        <dbReference type="ARBA" id="ARBA00023128"/>
    </source>
</evidence>
<keyword evidence="4 7" id="KW-0999">Mitochondrion inner membrane</keyword>
<evidence type="ECO:0000256" key="7">
    <source>
        <dbReference type="RuleBase" id="RU368123"/>
    </source>
</evidence>
<dbReference type="EMBL" id="KN880885">
    <property type="protein sequence ID" value="KIY61713.1"/>
    <property type="molecule type" value="Genomic_DNA"/>
</dbReference>
<dbReference type="InterPro" id="IPR004202">
    <property type="entry name" value="COX7C/Cox8"/>
</dbReference>
<comment type="subunit">
    <text evidence="7">Component of the cytochrome c oxidase (complex IV, CIV), a multisubunit enzyme composed of a catalytic core of 3 subunits and several supernumerary subunits. The complex exists as a monomer or a dimer and forms supercomplexes (SCs) in the inner mitochondrial membrane with ubiquinol-cytochrome c oxidoreductase (cytochrome b-c1 complex, complex III, CIII).</text>
</comment>
<keyword evidence="9" id="KW-1185">Reference proteome</keyword>
<dbReference type="GO" id="GO:0045277">
    <property type="term" value="C:respiratory chain complex IV"/>
    <property type="evidence" value="ECO:0007669"/>
    <property type="project" value="UniProtKB-UniRule"/>
</dbReference>
<feature type="transmembrane region" description="Helical" evidence="7">
    <location>
        <begin position="35"/>
        <end position="55"/>
    </location>
</feature>
<reference evidence="8 9" key="1">
    <citation type="journal article" date="2015" name="Fungal Genet. Biol.">
        <title>Evolution of novel wood decay mechanisms in Agaricales revealed by the genome sequences of Fistulina hepatica and Cylindrobasidium torrendii.</title>
        <authorList>
            <person name="Floudas D."/>
            <person name="Held B.W."/>
            <person name="Riley R."/>
            <person name="Nagy L.G."/>
            <person name="Koehler G."/>
            <person name="Ransdell A.S."/>
            <person name="Younus H."/>
            <person name="Chow J."/>
            <person name="Chiniquy J."/>
            <person name="Lipzen A."/>
            <person name="Tritt A."/>
            <person name="Sun H."/>
            <person name="Haridas S."/>
            <person name="LaButti K."/>
            <person name="Ohm R.A."/>
            <person name="Kues U."/>
            <person name="Blanchette R.A."/>
            <person name="Grigoriev I.V."/>
            <person name="Minto R.E."/>
            <person name="Hibbett D.S."/>
        </authorList>
    </citation>
    <scope>NUCLEOTIDE SEQUENCE [LARGE SCALE GENOMIC DNA]</scope>
    <source>
        <strain evidence="8 9">FP15055 ss-10</strain>
    </source>
</reference>
<organism evidence="8 9">
    <name type="scientific">Cylindrobasidium torrendii FP15055 ss-10</name>
    <dbReference type="NCBI Taxonomy" id="1314674"/>
    <lineage>
        <taxon>Eukaryota</taxon>
        <taxon>Fungi</taxon>
        <taxon>Dikarya</taxon>
        <taxon>Basidiomycota</taxon>
        <taxon>Agaricomycotina</taxon>
        <taxon>Agaricomycetes</taxon>
        <taxon>Agaricomycetidae</taxon>
        <taxon>Agaricales</taxon>
        <taxon>Marasmiineae</taxon>
        <taxon>Physalacriaceae</taxon>
        <taxon>Cylindrobasidium</taxon>
    </lineage>
</organism>
<evidence type="ECO:0000256" key="3">
    <source>
        <dbReference type="ARBA" id="ARBA00010514"/>
    </source>
</evidence>
<dbReference type="GO" id="GO:0005743">
    <property type="term" value="C:mitochondrial inner membrane"/>
    <property type="evidence" value="ECO:0007669"/>
    <property type="project" value="UniProtKB-SubCell"/>
</dbReference>
<dbReference type="Gene3D" id="4.10.49.10">
    <property type="entry name" value="Cytochrome c oxidase subunit VIIc"/>
    <property type="match status" value="1"/>
</dbReference>
<evidence type="ECO:0000313" key="8">
    <source>
        <dbReference type="EMBL" id="KIY61713.1"/>
    </source>
</evidence>
<evidence type="ECO:0000256" key="2">
    <source>
        <dbReference type="ARBA" id="ARBA00004673"/>
    </source>
</evidence>